<gene>
    <name evidence="1" type="ORF">BRADI_4g17583v3</name>
</gene>
<reference evidence="1 2" key="1">
    <citation type="journal article" date="2010" name="Nature">
        <title>Genome sequencing and analysis of the model grass Brachypodium distachyon.</title>
        <authorList>
            <consortium name="International Brachypodium Initiative"/>
        </authorList>
    </citation>
    <scope>NUCLEOTIDE SEQUENCE [LARGE SCALE GENOMIC DNA]</scope>
    <source>
        <strain evidence="1 2">Bd21</strain>
    </source>
</reference>
<dbReference type="EnsemblPlants" id="PNT63581">
    <property type="protein sequence ID" value="PNT63581"/>
    <property type="gene ID" value="BRADI_4g17583v3"/>
</dbReference>
<organism evidence="1">
    <name type="scientific">Brachypodium distachyon</name>
    <name type="common">Purple false brome</name>
    <name type="synonym">Trachynia distachya</name>
    <dbReference type="NCBI Taxonomy" id="15368"/>
    <lineage>
        <taxon>Eukaryota</taxon>
        <taxon>Viridiplantae</taxon>
        <taxon>Streptophyta</taxon>
        <taxon>Embryophyta</taxon>
        <taxon>Tracheophyta</taxon>
        <taxon>Spermatophyta</taxon>
        <taxon>Magnoliopsida</taxon>
        <taxon>Liliopsida</taxon>
        <taxon>Poales</taxon>
        <taxon>Poaceae</taxon>
        <taxon>BOP clade</taxon>
        <taxon>Pooideae</taxon>
        <taxon>Stipodae</taxon>
        <taxon>Brachypodieae</taxon>
        <taxon>Brachypodium</taxon>
    </lineage>
</organism>
<dbReference type="Gramene" id="PNT63581">
    <property type="protein sequence ID" value="PNT63581"/>
    <property type="gene ID" value="BRADI_4g17583v3"/>
</dbReference>
<reference evidence="2" key="3">
    <citation type="submission" date="2018-08" db="UniProtKB">
        <authorList>
            <consortium name="EnsemblPlants"/>
        </authorList>
    </citation>
    <scope>IDENTIFICATION</scope>
    <source>
        <strain evidence="2">cv. Bd21</strain>
    </source>
</reference>
<dbReference type="Proteomes" id="UP000008810">
    <property type="component" value="Chromosome 4"/>
</dbReference>
<keyword evidence="3" id="KW-1185">Reference proteome</keyword>
<dbReference type="AlphaFoldDB" id="A0A2K2CNI3"/>
<dbReference type="EnsemblPlants" id="PNT63582">
    <property type="protein sequence ID" value="PNT63582"/>
    <property type="gene ID" value="BRADI_4g17583v3"/>
</dbReference>
<dbReference type="Gramene" id="PNT63583">
    <property type="protein sequence ID" value="PNT63583"/>
    <property type="gene ID" value="BRADI_4g17583v3"/>
</dbReference>
<dbReference type="InParanoid" id="A0A2K2CNI3"/>
<dbReference type="Gramene" id="PNT63582">
    <property type="protein sequence ID" value="PNT63582"/>
    <property type="gene ID" value="BRADI_4g17583v3"/>
</dbReference>
<reference evidence="1" key="2">
    <citation type="submission" date="2017-06" db="EMBL/GenBank/DDBJ databases">
        <title>WGS assembly of Brachypodium distachyon.</title>
        <authorList>
            <consortium name="The International Brachypodium Initiative"/>
            <person name="Lucas S."/>
            <person name="Harmon-Smith M."/>
            <person name="Lail K."/>
            <person name="Tice H."/>
            <person name="Grimwood J."/>
            <person name="Bruce D."/>
            <person name="Barry K."/>
            <person name="Shu S."/>
            <person name="Lindquist E."/>
            <person name="Wang M."/>
            <person name="Pitluck S."/>
            <person name="Vogel J.P."/>
            <person name="Garvin D.F."/>
            <person name="Mockler T.C."/>
            <person name="Schmutz J."/>
            <person name="Rokhsar D."/>
            <person name="Bevan M.W."/>
        </authorList>
    </citation>
    <scope>NUCLEOTIDE SEQUENCE</scope>
    <source>
        <strain evidence="1">Bd21</strain>
    </source>
</reference>
<name>A0A2K2CNI3_BRADI</name>
<accession>A0A2K2CNI3</accession>
<evidence type="ECO:0000313" key="2">
    <source>
        <dbReference type="EnsemblPlants" id="PNT63581"/>
    </source>
</evidence>
<evidence type="ECO:0000313" key="1">
    <source>
        <dbReference type="EMBL" id="PNT63582.1"/>
    </source>
</evidence>
<protein>
    <submittedName>
        <fullName evidence="1 2">Uncharacterized protein</fullName>
    </submittedName>
</protein>
<dbReference type="EMBL" id="CM000883">
    <property type="protein sequence ID" value="PNT63582.1"/>
    <property type="molecule type" value="Genomic_DNA"/>
</dbReference>
<dbReference type="EMBL" id="CM000883">
    <property type="protein sequence ID" value="PNT63581.1"/>
    <property type="molecule type" value="Genomic_DNA"/>
</dbReference>
<evidence type="ECO:0000313" key="3">
    <source>
        <dbReference type="Proteomes" id="UP000008810"/>
    </source>
</evidence>
<proteinExistence type="predicted"/>
<dbReference type="EnsemblPlants" id="PNT63583">
    <property type="protein sequence ID" value="PNT63583"/>
    <property type="gene ID" value="BRADI_4g17583v3"/>
</dbReference>
<dbReference type="EMBL" id="CM000883">
    <property type="protein sequence ID" value="PNT63583.1"/>
    <property type="molecule type" value="Genomic_DNA"/>
</dbReference>
<sequence>MVWDKVNDTLIRYQRNMLKIQMVRDKIDDTSTIYQWYINEISMRIQICEQISATQIELYGPTAARSGPIHGKFPKSNFIEIPIRFLLHICFIWNKINDTPMRYI</sequence>